<evidence type="ECO:0000313" key="2">
    <source>
        <dbReference type="Proteomes" id="UP000299102"/>
    </source>
</evidence>
<sequence length="97" mass="10041">MTRNSEKTVLPADAVYTPWRPAGGGRRARRRALLAGRAVGPPGGAGAAAADHRVIARVSVRPAATPSPAGAFVKCSEFQGPAVRRCQVSNRPAKPDA</sequence>
<name>A0A4C1ZRP9_EUMVA</name>
<organism evidence="1 2">
    <name type="scientific">Eumeta variegata</name>
    <name type="common">Bagworm moth</name>
    <name type="synonym">Eumeta japonica</name>
    <dbReference type="NCBI Taxonomy" id="151549"/>
    <lineage>
        <taxon>Eukaryota</taxon>
        <taxon>Metazoa</taxon>
        <taxon>Ecdysozoa</taxon>
        <taxon>Arthropoda</taxon>
        <taxon>Hexapoda</taxon>
        <taxon>Insecta</taxon>
        <taxon>Pterygota</taxon>
        <taxon>Neoptera</taxon>
        <taxon>Endopterygota</taxon>
        <taxon>Lepidoptera</taxon>
        <taxon>Glossata</taxon>
        <taxon>Ditrysia</taxon>
        <taxon>Tineoidea</taxon>
        <taxon>Psychidae</taxon>
        <taxon>Oiketicinae</taxon>
        <taxon>Eumeta</taxon>
    </lineage>
</organism>
<accession>A0A4C1ZRP9</accession>
<evidence type="ECO:0000313" key="1">
    <source>
        <dbReference type="EMBL" id="GBP89357.1"/>
    </source>
</evidence>
<protein>
    <submittedName>
        <fullName evidence="1">Uncharacterized protein</fullName>
    </submittedName>
</protein>
<comment type="caution">
    <text evidence="1">The sequence shown here is derived from an EMBL/GenBank/DDBJ whole genome shotgun (WGS) entry which is preliminary data.</text>
</comment>
<dbReference type="AlphaFoldDB" id="A0A4C1ZRP9"/>
<keyword evidence="2" id="KW-1185">Reference proteome</keyword>
<dbReference type="EMBL" id="BGZK01001995">
    <property type="protein sequence ID" value="GBP89357.1"/>
    <property type="molecule type" value="Genomic_DNA"/>
</dbReference>
<proteinExistence type="predicted"/>
<reference evidence="1 2" key="1">
    <citation type="journal article" date="2019" name="Commun. Biol.">
        <title>The bagworm genome reveals a unique fibroin gene that provides high tensile strength.</title>
        <authorList>
            <person name="Kono N."/>
            <person name="Nakamura H."/>
            <person name="Ohtoshi R."/>
            <person name="Tomita M."/>
            <person name="Numata K."/>
            <person name="Arakawa K."/>
        </authorList>
    </citation>
    <scope>NUCLEOTIDE SEQUENCE [LARGE SCALE GENOMIC DNA]</scope>
</reference>
<gene>
    <name evidence="1" type="ORF">EVAR_18024_1</name>
</gene>
<dbReference type="Proteomes" id="UP000299102">
    <property type="component" value="Unassembled WGS sequence"/>
</dbReference>